<name>A0ABP9GNJ4_9ACTN</name>
<evidence type="ECO:0000313" key="5">
    <source>
        <dbReference type="Proteomes" id="UP001500466"/>
    </source>
</evidence>
<evidence type="ECO:0000313" key="4">
    <source>
        <dbReference type="EMBL" id="GAA4946065.1"/>
    </source>
</evidence>
<keyword evidence="5" id="KW-1185">Reference proteome</keyword>
<comment type="similarity">
    <text evidence="1 2">Belongs to the UPF0102 family.</text>
</comment>
<sequence>MTRTPDRHSPKTRAATHAETPAETPVGPETGRTPKPRTPATRTPTTRNAAIGDYGERVAARFLADAGFVVLARNWRCALGELDLVVRDGPTLVVCEVKTRRIPAVEHPLAAVTPGKAERLRRLAERWIAEHPDLAAPGCDVRIDLVAVLPSHRGAARVEHVRGAC</sequence>
<dbReference type="HAMAP" id="MF_00048">
    <property type="entry name" value="UPF0102"/>
    <property type="match status" value="1"/>
</dbReference>
<evidence type="ECO:0000256" key="2">
    <source>
        <dbReference type="HAMAP-Rule" id="MF_00048"/>
    </source>
</evidence>
<feature type="compositionally biased region" description="Low complexity" evidence="3">
    <location>
        <begin position="12"/>
        <end position="47"/>
    </location>
</feature>
<feature type="region of interest" description="Disordered" evidence="3">
    <location>
        <begin position="1"/>
        <end position="49"/>
    </location>
</feature>
<dbReference type="InterPro" id="IPR003509">
    <property type="entry name" value="UPF0102_YraN-like"/>
</dbReference>
<protein>
    <recommendedName>
        <fullName evidence="2">UPF0102 protein GCM10023205_02240</fullName>
    </recommendedName>
</protein>
<dbReference type="Proteomes" id="UP001500466">
    <property type="component" value="Unassembled WGS sequence"/>
</dbReference>
<gene>
    <name evidence="4" type="ORF">GCM10023205_02240</name>
</gene>
<dbReference type="Gene3D" id="3.40.1350.10">
    <property type="match status" value="1"/>
</dbReference>
<dbReference type="PANTHER" id="PTHR34039:SF1">
    <property type="entry name" value="UPF0102 PROTEIN YRAN"/>
    <property type="match status" value="1"/>
</dbReference>
<dbReference type="EMBL" id="BAABHS010000001">
    <property type="protein sequence ID" value="GAA4946065.1"/>
    <property type="molecule type" value="Genomic_DNA"/>
</dbReference>
<dbReference type="Pfam" id="PF02021">
    <property type="entry name" value="UPF0102"/>
    <property type="match status" value="1"/>
</dbReference>
<evidence type="ECO:0000256" key="1">
    <source>
        <dbReference type="ARBA" id="ARBA00006738"/>
    </source>
</evidence>
<evidence type="ECO:0000256" key="3">
    <source>
        <dbReference type="SAM" id="MobiDB-lite"/>
    </source>
</evidence>
<dbReference type="NCBIfam" id="NF009154">
    <property type="entry name" value="PRK12497.3-3"/>
    <property type="match status" value="1"/>
</dbReference>
<proteinExistence type="inferred from homology"/>
<dbReference type="InterPro" id="IPR011335">
    <property type="entry name" value="Restrct_endonuc-II-like"/>
</dbReference>
<organism evidence="4 5">
    <name type="scientific">Yinghuangia aomiensis</name>
    <dbReference type="NCBI Taxonomy" id="676205"/>
    <lineage>
        <taxon>Bacteria</taxon>
        <taxon>Bacillati</taxon>
        <taxon>Actinomycetota</taxon>
        <taxon>Actinomycetes</taxon>
        <taxon>Kitasatosporales</taxon>
        <taxon>Streptomycetaceae</taxon>
        <taxon>Yinghuangia</taxon>
    </lineage>
</organism>
<dbReference type="CDD" id="cd20736">
    <property type="entry name" value="PoNe_Nuclease"/>
    <property type="match status" value="1"/>
</dbReference>
<reference evidence="5" key="1">
    <citation type="journal article" date="2019" name="Int. J. Syst. Evol. Microbiol.">
        <title>The Global Catalogue of Microorganisms (GCM) 10K type strain sequencing project: providing services to taxonomists for standard genome sequencing and annotation.</title>
        <authorList>
            <consortium name="The Broad Institute Genomics Platform"/>
            <consortium name="The Broad Institute Genome Sequencing Center for Infectious Disease"/>
            <person name="Wu L."/>
            <person name="Ma J."/>
        </authorList>
    </citation>
    <scope>NUCLEOTIDE SEQUENCE [LARGE SCALE GENOMIC DNA]</scope>
    <source>
        <strain evidence="5">JCM 17986</strain>
    </source>
</reference>
<dbReference type="PANTHER" id="PTHR34039">
    <property type="entry name" value="UPF0102 PROTEIN YRAN"/>
    <property type="match status" value="1"/>
</dbReference>
<dbReference type="SUPFAM" id="SSF52980">
    <property type="entry name" value="Restriction endonuclease-like"/>
    <property type="match status" value="1"/>
</dbReference>
<comment type="caution">
    <text evidence="4">The sequence shown here is derived from an EMBL/GenBank/DDBJ whole genome shotgun (WGS) entry which is preliminary data.</text>
</comment>
<accession>A0ABP9GNJ4</accession>
<dbReference type="InterPro" id="IPR011856">
    <property type="entry name" value="tRNA_endonuc-like_dom_sf"/>
</dbReference>